<name>A0A376JZ54_ECOLX</name>
<organism evidence="2 3">
    <name type="scientific">Escherichia coli</name>
    <dbReference type="NCBI Taxonomy" id="562"/>
    <lineage>
        <taxon>Bacteria</taxon>
        <taxon>Pseudomonadati</taxon>
        <taxon>Pseudomonadota</taxon>
        <taxon>Gammaproteobacteria</taxon>
        <taxon>Enterobacterales</taxon>
        <taxon>Enterobacteriaceae</taxon>
        <taxon>Escherichia</taxon>
    </lineage>
</organism>
<protein>
    <submittedName>
        <fullName evidence="2">Uncharacterized protein</fullName>
    </submittedName>
</protein>
<feature type="region of interest" description="Disordered" evidence="1">
    <location>
        <begin position="1"/>
        <end position="28"/>
    </location>
</feature>
<evidence type="ECO:0000313" key="2">
    <source>
        <dbReference type="EMBL" id="STE75868.1"/>
    </source>
</evidence>
<evidence type="ECO:0000313" key="3">
    <source>
        <dbReference type="Proteomes" id="UP000255201"/>
    </source>
</evidence>
<dbReference type="Proteomes" id="UP000255201">
    <property type="component" value="Unassembled WGS sequence"/>
</dbReference>
<dbReference type="EMBL" id="UFZL01000003">
    <property type="protein sequence ID" value="STE75868.1"/>
    <property type="molecule type" value="Genomic_DNA"/>
</dbReference>
<sequence>MPRKKQNTGSENPVKNAEESTPDTSGISTQIALICVETESELTDMKLNSYLYQRAVHPAADRQNVSWSRK</sequence>
<dbReference type="AlphaFoldDB" id="A0A376JZ54"/>
<accession>A0A376JZ54</accession>
<gene>
    <name evidence="2" type="ORF">NCTC10764_04812</name>
</gene>
<evidence type="ECO:0000256" key="1">
    <source>
        <dbReference type="SAM" id="MobiDB-lite"/>
    </source>
</evidence>
<proteinExistence type="predicted"/>
<reference evidence="2 3" key="1">
    <citation type="submission" date="2018-06" db="EMBL/GenBank/DDBJ databases">
        <authorList>
            <consortium name="Pathogen Informatics"/>
            <person name="Doyle S."/>
        </authorList>
    </citation>
    <scope>NUCLEOTIDE SEQUENCE [LARGE SCALE GENOMIC DNA]</scope>
    <source>
        <strain evidence="2 3">NCTC10764</strain>
    </source>
</reference>